<gene>
    <name evidence="1" type="ORF">J1N35_024411</name>
</gene>
<reference evidence="1 2" key="1">
    <citation type="journal article" date="2021" name="Plant Biotechnol. J.">
        <title>Multi-omics assisted identification of the key and species-specific regulatory components of drought-tolerant mechanisms in Gossypium stocksii.</title>
        <authorList>
            <person name="Yu D."/>
            <person name="Ke L."/>
            <person name="Zhang D."/>
            <person name="Wu Y."/>
            <person name="Sun Y."/>
            <person name="Mei J."/>
            <person name="Sun J."/>
            <person name="Sun Y."/>
        </authorList>
    </citation>
    <scope>NUCLEOTIDE SEQUENCE [LARGE SCALE GENOMIC DNA]</scope>
    <source>
        <strain evidence="2">cv. E1</strain>
        <tissue evidence="1">Leaf</tissue>
    </source>
</reference>
<name>A0A9D3V5L4_9ROSI</name>
<dbReference type="EMBL" id="JAIQCV010000008">
    <property type="protein sequence ID" value="KAH1072083.1"/>
    <property type="molecule type" value="Genomic_DNA"/>
</dbReference>
<dbReference type="AlphaFoldDB" id="A0A9D3V5L4"/>
<dbReference type="Proteomes" id="UP000828251">
    <property type="component" value="Unassembled WGS sequence"/>
</dbReference>
<evidence type="ECO:0000313" key="1">
    <source>
        <dbReference type="EMBL" id="KAH1072083.1"/>
    </source>
</evidence>
<dbReference type="OrthoDB" id="427480at2759"/>
<sequence>MAMCPYFECLHEIGYEFDFLRKANAMERIHCFLYENNKKNPVLILRVLWGLVTRQVCPRTIQRYVE</sequence>
<protein>
    <submittedName>
        <fullName evidence="1">Uncharacterized protein</fullName>
    </submittedName>
</protein>
<keyword evidence="2" id="KW-1185">Reference proteome</keyword>
<organism evidence="1 2">
    <name type="scientific">Gossypium stocksii</name>
    <dbReference type="NCBI Taxonomy" id="47602"/>
    <lineage>
        <taxon>Eukaryota</taxon>
        <taxon>Viridiplantae</taxon>
        <taxon>Streptophyta</taxon>
        <taxon>Embryophyta</taxon>
        <taxon>Tracheophyta</taxon>
        <taxon>Spermatophyta</taxon>
        <taxon>Magnoliopsida</taxon>
        <taxon>eudicotyledons</taxon>
        <taxon>Gunneridae</taxon>
        <taxon>Pentapetalae</taxon>
        <taxon>rosids</taxon>
        <taxon>malvids</taxon>
        <taxon>Malvales</taxon>
        <taxon>Malvaceae</taxon>
        <taxon>Malvoideae</taxon>
        <taxon>Gossypium</taxon>
    </lineage>
</organism>
<accession>A0A9D3V5L4</accession>
<evidence type="ECO:0000313" key="2">
    <source>
        <dbReference type="Proteomes" id="UP000828251"/>
    </source>
</evidence>
<proteinExistence type="predicted"/>
<comment type="caution">
    <text evidence="1">The sequence shown here is derived from an EMBL/GenBank/DDBJ whole genome shotgun (WGS) entry which is preliminary data.</text>
</comment>